<accession>A0A2M8KI61</accession>
<evidence type="ECO:0000256" key="5">
    <source>
        <dbReference type="HAMAP-Rule" id="MF_00291"/>
    </source>
</evidence>
<dbReference type="InterPro" id="IPR005706">
    <property type="entry name" value="Ribosomal_uS2_bac/mit/plastid"/>
</dbReference>
<dbReference type="PANTHER" id="PTHR12534:SF0">
    <property type="entry name" value="SMALL RIBOSOMAL SUBUNIT PROTEIN US2M"/>
    <property type="match status" value="1"/>
</dbReference>
<dbReference type="Gene3D" id="3.40.50.10490">
    <property type="entry name" value="Glucose-6-phosphate isomerase like protein, domain 1"/>
    <property type="match status" value="1"/>
</dbReference>
<keyword evidence="2 5" id="KW-0689">Ribosomal protein</keyword>
<organism evidence="6 7">
    <name type="scientific">Candidatus Portnoybacteria bacterium CG10_big_fil_rev_8_21_14_0_10_44_7</name>
    <dbReference type="NCBI Taxonomy" id="1974816"/>
    <lineage>
        <taxon>Bacteria</taxon>
        <taxon>Candidatus Portnoyibacteriota</taxon>
    </lineage>
</organism>
<keyword evidence="3 5" id="KW-0687">Ribonucleoprotein</keyword>
<name>A0A2M8KI61_9BACT</name>
<gene>
    <name evidence="5 6" type="primary">rpsB</name>
    <name evidence="6" type="ORF">COU85_02830</name>
</gene>
<dbReference type="InterPro" id="IPR018130">
    <property type="entry name" value="Ribosomal_uS2_CS"/>
</dbReference>
<evidence type="ECO:0000256" key="2">
    <source>
        <dbReference type="ARBA" id="ARBA00022980"/>
    </source>
</evidence>
<proteinExistence type="inferred from homology"/>
<evidence type="ECO:0000313" key="7">
    <source>
        <dbReference type="Proteomes" id="UP000231086"/>
    </source>
</evidence>
<evidence type="ECO:0000256" key="4">
    <source>
        <dbReference type="ARBA" id="ARBA00035256"/>
    </source>
</evidence>
<dbReference type="AlphaFoldDB" id="A0A2M8KI61"/>
<dbReference type="PROSITE" id="PS00962">
    <property type="entry name" value="RIBOSOMAL_S2_1"/>
    <property type="match status" value="1"/>
</dbReference>
<dbReference type="PRINTS" id="PR00395">
    <property type="entry name" value="RIBOSOMALS2"/>
</dbReference>
<dbReference type="HAMAP" id="MF_00291_B">
    <property type="entry name" value="Ribosomal_uS2_B"/>
    <property type="match status" value="1"/>
</dbReference>
<dbReference type="InterPro" id="IPR001865">
    <property type="entry name" value="Ribosomal_uS2"/>
</dbReference>
<comment type="similarity">
    <text evidence="1 5">Belongs to the universal ribosomal protein uS2 family.</text>
</comment>
<evidence type="ECO:0000313" key="6">
    <source>
        <dbReference type="EMBL" id="PJE59614.1"/>
    </source>
</evidence>
<evidence type="ECO:0000256" key="3">
    <source>
        <dbReference type="ARBA" id="ARBA00023274"/>
    </source>
</evidence>
<dbReference type="SUPFAM" id="SSF52313">
    <property type="entry name" value="Ribosomal protein S2"/>
    <property type="match status" value="1"/>
</dbReference>
<dbReference type="GO" id="GO:0003735">
    <property type="term" value="F:structural constituent of ribosome"/>
    <property type="evidence" value="ECO:0007669"/>
    <property type="project" value="InterPro"/>
</dbReference>
<evidence type="ECO:0000256" key="1">
    <source>
        <dbReference type="ARBA" id="ARBA00006242"/>
    </source>
</evidence>
<dbReference type="NCBIfam" id="TIGR01011">
    <property type="entry name" value="rpsB_bact"/>
    <property type="match status" value="1"/>
</dbReference>
<dbReference type="GO" id="GO:0015935">
    <property type="term" value="C:small ribosomal subunit"/>
    <property type="evidence" value="ECO:0007669"/>
    <property type="project" value="InterPro"/>
</dbReference>
<protein>
    <recommendedName>
        <fullName evidence="4 5">Small ribosomal subunit protein uS2</fullName>
    </recommendedName>
</protein>
<dbReference type="InterPro" id="IPR023591">
    <property type="entry name" value="Ribosomal_uS2_flav_dom_sf"/>
</dbReference>
<sequence>MTETKTATISKKPKFKLPSIVDLLQAGAHLGHKKSKWNPQMKPFILKQRNGIHIMDVEKTLVGLADALAFIAQKRQNKQEILFVCTKAPLNMVMAEFAHKVKMPYVTRRWLGGTLTNFKTIGKRIRDYNQYQQKKAAGELEKYTKKEQLTMKKDMERLEKKLDGLVTLEKIPAALFVAGLKEAKTAVREAQTMKIPVIALCDTDAAVREIDWPIVVSDDSLGVLKLILETVKQALD</sequence>
<dbReference type="GO" id="GO:0006412">
    <property type="term" value="P:translation"/>
    <property type="evidence" value="ECO:0007669"/>
    <property type="project" value="UniProtKB-UniRule"/>
</dbReference>
<dbReference type="CDD" id="cd01425">
    <property type="entry name" value="RPS2"/>
    <property type="match status" value="1"/>
</dbReference>
<reference evidence="7" key="1">
    <citation type="submission" date="2017-09" db="EMBL/GenBank/DDBJ databases">
        <title>Depth-based differentiation of microbial function through sediment-hosted aquifers and enrichment of novel symbionts in the deep terrestrial subsurface.</title>
        <authorList>
            <person name="Probst A.J."/>
            <person name="Ladd B."/>
            <person name="Jarett J.K."/>
            <person name="Geller-Mcgrath D.E."/>
            <person name="Sieber C.M.K."/>
            <person name="Emerson J.B."/>
            <person name="Anantharaman K."/>
            <person name="Thomas B.C."/>
            <person name="Malmstrom R."/>
            <person name="Stieglmeier M."/>
            <person name="Klingl A."/>
            <person name="Woyke T."/>
            <person name="Ryan C.M."/>
            <person name="Banfield J.F."/>
        </authorList>
    </citation>
    <scope>NUCLEOTIDE SEQUENCE [LARGE SCALE GENOMIC DNA]</scope>
</reference>
<dbReference type="Gene3D" id="1.10.287.610">
    <property type="entry name" value="Helix hairpin bin"/>
    <property type="match status" value="1"/>
</dbReference>
<dbReference type="Pfam" id="PF00318">
    <property type="entry name" value="Ribosomal_S2"/>
    <property type="match status" value="1"/>
</dbReference>
<dbReference type="EMBL" id="PFEA01000053">
    <property type="protein sequence ID" value="PJE59614.1"/>
    <property type="molecule type" value="Genomic_DNA"/>
</dbReference>
<dbReference type="PANTHER" id="PTHR12534">
    <property type="entry name" value="30S RIBOSOMAL PROTEIN S2 PROKARYOTIC AND ORGANELLAR"/>
    <property type="match status" value="1"/>
</dbReference>
<dbReference type="Proteomes" id="UP000231086">
    <property type="component" value="Unassembled WGS sequence"/>
</dbReference>
<comment type="caution">
    <text evidence="6">The sequence shown here is derived from an EMBL/GenBank/DDBJ whole genome shotgun (WGS) entry which is preliminary data.</text>
</comment>